<name>A0A7J6X374_THATH</name>
<dbReference type="EMBL" id="JABWDY010006658">
    <property type="protein sequence ID" value="KAF5203537.1"/>
    <property type="molecule type" value="Genomic_DNA"/>
</dbReference>
<proteinExistence type="predicted"/>
<gene>
    <name evidence="1" type="ORF">FRX31_006876</name>
</gene>
<sequence>FFFLLLQQPTLDANSITPLTLFKLLHFEPDLKTKAPSILKRVGCTFLYKFQLRFKPKLISRLFLYSTSVLNGWTQDCSCHFEGTKCGQGDLHWGDTWLDCWWYVEDASLE</sequence>
<comment type="caution">
    <text evidence="1">The sequence shown here is derived from an EMBL/GenBank/DDBJ whole genome shotgun (WGS) entry which is preliminary data.</text>
</comment>
<evidence type="ECO:0000313" key="1">
    <source>
        <dbReference type="EMBL" id="KAF5203537.1"/>
    </source>
</evidence>
<feature type="non-terminal residue" evidence="1">
    <location>
        <position position="1"/>
    </location>
</feature>
<reference evidence="1 2" key="1">
    <citation type="submission" date="2020-06" db="EMBL/GenBank/DDBJ databases">
        <title>Transcriptomic and genomic resources for Thalictrum thalictroides and T. hernandezii: Facilitating candidate gene discovery in an emerging model plant lineage.</title>
        <authorList>
            <person name="Arias T."/>
            <person name="Riano-Pachon D.M."/>
            <person name="Di Stilio V.S."/>
        </authorList>
    </citation>
    <scope>NUCLEOTIDE SEQUENCE [LARGE SCALE GENOMIC DNA]</scope>
    <source>
        <strain evidence="2">cv. WT478/WT964</strain>
        <tissue evidence="1">Leaves</tissue>
    </source>
</reference>
<dbReference type="AlphaFoldDB" id="A0A7J6X374"/>
<accession>A0A7J6X374</accession>
<dbReference type="Proteomes" id="UP000554482">
    <property type="component" value="Unassembled WGS sequence"/>
</dbReference>
<organism evidence="1 2">
    <name type="scientific">Thalictrum thalictroides</name>
    <name type="common">Rue-anemone</name>
    <name type="synonym">Anemone thalictroides</name>
    <dbReference type="NCBI Taxonomy" id="46969"/>
    <lineage>
        <taxon>Eukaryota</taxon>
        <taxon>Viridiplantae</taxon>
        <taxon>Streptophyta</taxon>
        <taxon>Embryophyta</taxon>
        <taxon>Tracheophyta</taxon>
        <taxon>Spermatophyta</taxon>
        <taxon>Magnoliopsida</taxon>
        <taxon>Ranunculales</taxon>
        <taxon>Ranunculaceae</taxon>
        <taxon>Thalictroideae</taxon>
        <taxon>Thalictrum</taxon>
    </lineage>
</organism>
<evidence type="ECO:0000313" key="2">
    <source>
        <dbReference type="Proteomes" id="UP000554482"/>
    </source>
</evidence>
<keyword evidence="2" id="KW-1185">Reference proteome</keyword>
<protein>
    <submittedName>
        <fullName evidence="1">Uncharacterized protein</fullName>
    </submittedName>
</protein>